<dbReference type="EMBL" id="ML978129">
    <property type="protein sequence ID" value="KAF2096560.1"/>
    <property type="molecule type" value="Genomic_DNA"/>
</dbReference>
<dbReference type="GO" id="GO:0030572">
    <property type="term" value="F:phosphatidyltransferase activity"/>
    <property type="evidence" value="ECO:0007669"/>
    <property type="project" value="UniProtKB-ARBA"/>
</dbReference>
<evidence type="ECO:0000313" key="3">
    <source>
        <dbReference type="Proteomes" id="UP000799772"/>
    </source>
</evidence>
<dbReference type="SUPFAM" id="SSF56024">
    <property type="entry name" value="Phospholipase D/nuclease"/>
    <property type="match status" value="2"/>
</dbReference>
<dbReference type="InterPro" id="IPR001736">
    <property type="entry name" value="PLipase_D/transphosphatidylase"/>
</dbReference>
<evidence type="ECO:0000313" key="2">
    <source>
        <dbReference type="EMBL" id="KAF2096560.1"/>
    </source>
</evidence>
<protein>
    <submittedName>
        <fullName evidence="2">Phospholipase D/nuclease</fullName>
    </submittedName>
</protein>
<dbReference type="AlphaFoldDB" id="A0A9P4I7R1"/>
<proteinExistence type="predicted"/>
<dbReference type="PANTHER" id="PTHR21248">
    <property type="entry name" value="CARDIOLIPIN SYNTHASE"/>
    <property type="match status" value="1"/>
</dbReference>
<accession>A0A9P4I7R1</accession>
<dbReference type="Proteomes" id="UP000799772">
    <property type="component" value="Unassembled WGS sequence"/>
</dbReference>
<feature type="domain" description="PLD phosphodiesterase" evidence="1">
    <location>
        <begin position="372"/>
        <end position="394"/>
    </location>
</feature>
<organism evidence="2 3">
    <name type="scientific">Rhizodiscina lignyota</name>
    <dbReference type="NCBI Taxonomy" id="1504668"/>
    <lineage>
        <taxon>Eukaryota</taxon>
        <taxon>Fungi</taxon>
        <taxon>Dikarya</taxon>
        <taxon>Ascomycota</taxon>
        <taxon>Pezizomycotina</taxon>
        <taxon>Dothideomycetes</taxon>
        <taxon>Pleosporomycetidae</taxon>
        <taxon>Aulographales</taxon>
        <taxon>Rhizodiscinaceae</taxon>
        <taxon>Rhizodiscina</taxon>
    </lineage>
</organism>
<comment type="caution">
    <text evidence="2">The sequence shown here is derived from an EMBL/GenBank/DDBJ whole genome shotgun (WGS) entry which is preliminary data.</text>
</comment>
<dbReference type="SMART" id="SM00155">
    <property type="entry name" value="PLDc"/>
    <property type="match status" value="2"/>
</dbReference>
<name>A0A9P4I7R1_9PEZI</name>
<dbReference type="PROSITE" id="PS50035">
    <property type="entry name" value="PLD"/>
    <property type="match status" value="2"/>
</dbReference>
<dbReference type="OrthoDB" id="2958217at2759"/>
<dbReference type="Gene3D" id="3.30.870.10">
    <property type="entry name" value="Endonuclease Chain A"/>
    <property type="match status" value="2"/>
</dbReference>
<keyword evidence="3" id="KW-1185">Reference proteome</keyword>
<dbReference type="Pfam" id="PF13091">
    <property type="entry name" value="PLDc_2"/>
    <property type="match status" value="1"/>
</dbReference>
<sequence>MLPKLREHPNYFYKNPDVLVSNSIPDPLILGSGDEIFQSVLPEVERAESELVIVTCFWARSSSRDRLNSSLQKLSSRVVQEGKPRIKVFIGLSSVSLLQKLFHTSSTNGYTYRPSEWQSKLGLPSPTELNGLDLTVKSMFFLPFSVMHPKFIIVDRKTVFLPSCNVSWETWFEGCVRLAGPIVAKFVDFWSSFWLPHGGTFPSESQAEHMQSHLNEDRPAMIGRGVLSVFLPSPHHRNPCFRPFPWQRAMAPPATPLNVFLVTLLSSATTTIYIQTPNVTAPPVLSGLLDALQRGVDVHIVTSERLMILEQLVTAGTTTTQCLKGLIRRYKRFLVQANSRDEEAGLRSLGQLRIEYYTPRSGRGIAEPIQSHLKLTIVDNQWVVLGSGNLDRASFYTSQELGVAFLDTAFAKNVVDTVDAALQGRKKLYFASTI</sequence>
<dbReference type="PANTHER" id="PTHR21248:SF11">
    <property type="entry name" value="PLD PHOSPHODIESTERASE DOMAIN-CONTAINING PROTEIN"/>
    <property type="match status" value="1"/>
</dbReference>
<dbReference type="CDD" id="cd00138">
    <property type="entry name" value="PLDc_SF"/>
    <property type="match status" value="1"/>
</dbReference>
<dbReference type="InterPro" id="IPR025202">
    <property type="entry name" value="PLD-like_dom"/>
</dbReference>
<reference evidence="2" key="1">
    <citation type="journal article" date="2020" name="Stud. Mycol.">
        <title>101 Dothideomycetes genomes: a test case for predicting lifestyles and emergence of pathogens.</title>
        <authorList>
            <person name="Haridas S."/>
            <person name="Albert R."/>
            <person name="Binder M."/>
            <person name="Bloem J."/>
            <person name="Labutti K."/>
            <person name="Salamov A."/>
            <person name="Andreopoulos B."/>
            <person name="Baker S."/>
            <person name="Barry K."/>
            <person name="Bills G."/>
            <person name="Bluhm B."/>
            <person name="Cannon C."/>
            <person name="Castanera R."/>
            <person name="Culley D."/>
            <person name="Daum C."/>
            <person name="Ezra D."/>
            <person name="Gonzalez J."/>
            <person name="Henrissat B."/>
            <person name="Kuo A."/>
            <person name="Liang C."/>
            <person name="Lipzen A."/>
            <person name="Lutzoni F."/>
            <person name="Magnuson J."/>
            <person name="Mondo S."/>
            <person name="Nolan M."/>
            <person name="Ohm R."/>
            <person name="Pangilinan J."/>
            <person name="Park H.-J."/>
            <person name="Ramirez L."/>
            <person name="Alfaro M."/>
            <person name="Sun H."/>
            <person name="Tritt A."/>
            <person name="Yoshinaga Y."/>
            <person name="Zwiers L.-H."/>
            <person name="Turgeon B."/>
            <person name="Goodwin S."/>
            <person name="Spatafora J."/>
            <person name="Crous P."/>
            <person name="Grigoriev I."/>
        </authorList>
    </citation>
    <scope>NUCLEOTIDE SEQUENCE</scope>
    <source>
        <strain evidence="2">CBS 133067</strain>
    </source>
</reference>
<feature type="domain" description="PLD phosphodiesterase" evidence="1">
    <location>
        <begin position="143"/>
        <end position="170"/>
    </location>
</feature>
<dbReference type="GO" id="GO:0032049">
    <property type="term" value="P:cardiolipin biosynthetic process"/>
    <property type="evidence" value="ECO:0007669"/>
    <property type="project" value="UniProtKB-ARBA"/>
</dbReference>
<gene>
    <name evidence="2" type="ORF">NA57DRAFT_42230</name>
</gene>
<evidence type="ECO:0000259" key="1">
    <source>
        <dbReference type="PROSITE" id="PS50035"/>
    </source>
</evidence>